<keyword evidence="5" id="KW-0413">Isomerase</keyword>
<feature type="domain" description="Alpha-D-phosphohexomutase alpha/beta/alpha" evidence="4">
    <location>
        <begin position="34"/>
        <end position="149"/>
    </location>
</feature>
<keyword evidence="3" id="KW-0597">Phosphoprotein</keyword>
<sequence>MIRLQGTDGVRRPVQLSTDPSLNGLSPVESFAERGVITEQFVELYCFCRVRSLIESGAIEEGEPFVIGWDPRDPGGVYTNAAVQGLLKGGVDVMALGVAPTPLAPLYSRYIGAAGAVVITASHNPPAYNGIKIFTRHGLKLLPSDDIELSGKVMETGYDEVKNAPVKGSVYDRSGEALDLFEKYSLDPLNSWITDGGALLKVTLIVDAANGALSVGAGRILEKAGFGEVIVTSDRLDGSVNLLCGVAELEGIDEATVDMVAEGGRLSGNEAMLKLFETGRKKRESIIEGSQMVCAALFDGDGDRFYRVDYDPFKDVAAIMTGDETSVLQALFHADSERPKLFINTVESDLSASVKAAQTGYRHEITEVGDKWILLKTAVEILKHEASEKVGALIKAQAESPTVSADAIEKILRENNVRFAAPSENSVLIIGAEESGHNITVGYLETAQGEKVAVFHGNGLKSLLNTFAAGLRHEDSRLSAQDRFSKRVRPYPRGFKKTWYAYYVNKSLWQRGSDVWMETIGAIKKEVEKLDDVIETEEKIFPGELDMLYISIETGDFSASVYVRNSGTENKTGVNVRGPYNQSDILMALGEAVLRALTPLIKDMSDPMAVAEMELIEKTSVGGGAPADPLCGLSRPEYEQLLKETGVKQGYLTGAFPGSLLSDRGKWYLESIKRVKKVL</sequence>
<evidence type="ECO:0000256" key="1">
    <source>
        <dbReference type="ARBA" id="ARBA00001946"/>
    </source>
</evidence>
<evidence type="ECO:0000259" key="4">
    <source>
        <dbReference type="Pfam" id="PF02878"/>
    </source>
</evidence>
<comment type="similarity">
    <text evidence="2">Belongs to the phosphohexose mutase family.</text>
</comment>
<dbReference type="InterPro" id="IPR050060">
    <property type="entry name" value="Phosphoglucosamine_mutase"/>
</dbReference>
<gene>
    <name evidence="5" type="ORF">MNBD_NITROSPINAE03-435</name>
</gene>
<dbReference type="PANTHER" id="PTHR42946:SF1">
    <property type="entry name" value="PHOSPHOGLUCOMUTASE (ALPHA-D-GLUCOSE-1,6-BISPHOSPHATE-DEPENDENT)"/>
    <property type="match status" value="1"/>
</dbReference>
<reference evidence="5" key="1">
    <citation type="submission" date="2018-06" db="EMBL/GenBank/DDBJ databases">
        <authorList>
            <person name="Zhirakovskaya E."/>
        </authorList>
    </citation>
    <scope>NUCLEOTIDE SEQUENCE</scope>
</reference>
<dbReference type="InterPro" id="IPR016055">
    <property type="entry name" value="A-D-PHexomutase_a/b/a-I/II/III"/>
</dbReference>
<comment type="cofactor">
    <cofactor evidence="1">
        <name>Mg(2+)</name>
        <dbReference type="ChEBI" id="CHEBI:18420"/>
    </cofactor>
</comment>
<dbReference type="SUPFAM" id="SSF53738">
    <property type="entry name" value="Phosphoglucomutase, first 3 domains"/>
    <property type="match status" value="1"/>
</dbReference>
<dbReference type="InterPro" id="IPR005844">
    <property type="entry name" value="A-D-PHexomutase_a/b/a-I"/>
</dbReference>
<dbReference type="PANTHER" id="PTHR42946">
    <property type="entry name" value="PHOSPHOHEXOSE MUTASE"/>
    <property type="match status" value="1"/>
</dbReference>
<proteinExistence type="inferred from homology"/>
<dbReference type="InterPro" id="IPR016066">
    <property type="entry name" value="A-D-PHexomutase_CS"/>
</dbReference>
<protein>
    <submittedName>
        <fullName evidence="5">Phosphomannomutase</fullName>
        <ecNumber evidence="5">5.4.2.8</ecNumber>
    </submittedName>
</protein>
<accession>A0A3B1C4I1</accession>
<dbReference type="PROSITE" id="PS00710">
    <property type="entry name" value="PGM_PMM"/>
    <property type="match status" value="1"/>
</dbReference>
<dbReference type="EMBL" id="UOGB01000128">
    <property type="protein sequence ID" value="VAX18944.1"/>
    <property type="molecule type" value="Genomic_DNA"/>
</dbReference>
<dbReference type="Pfam" id="PF02878">
    <property type="entry name" value="PGM_PMM_I"/>
    <property type="match status" value="1"/>
</dbReference>
<evidence type="ECO:0000256" key="3">
    <source>
        <dbReference type="ARBA" id="ARBA00022553"/>
    </source>
</evidence>
<dbReference type="GO" id="GO:0005975">
    <property type="term" value="P:carbohydrate metabolic process"/>
    <property type="evidence" value="ECO:0007669"/>
    <property type="project" value="InterPro"/>
</dbReference>
<name>A0A3B1C4I1_9ZZZZ</name>
<dbReference type="Gene3D" id="3.40.120.10">
    <property type="entry name" value="Alpha-D-Glucose-1,6-Bisphosphate, subunit A, domain 3"/>
    <property type="match status" value="2"/>
</dbReference>
<dbReference type="GO" id="GO:0004615">
    <property type="term" value="F:phosphomannomutase activity"/>
    <property type="evidence" value="ECO:0007669"/>
    <property type="project" value="UniProtKB-EC"/>
</dbReference>
<dbReference type="AlphaFoldDB" id="A0A3B1C4I1"/>
<organism evidence="5">
    <name type="scientific">hydrothermal vent metagenome</name>
    <dbReference type="NCBI Taxonomy" id="652676"/>
    <lineage>
        <taxon>unclassified sequences</taxon>
        <taxon>metagenomes</taxon>
        <taxon>ecological metagenomes</taxon>
    </lineage>
</organism>
<dbReference type="GO" id="GO:0000287">
    <property type="term" value="F:magnesium ion binding"/>
    <property type="evidence" value="ECO:0007669"/>
    <property type="project" value="InterPro"/>
</dbReference>
<dbReference type="EC" id="5.4.2.8" evidence="5"/>
<evidence type="ECO:0000256" key="2">
    <source>
        <dbReference type="ARBA" id="ARBA00010231"/>
    </source>
</evidence>
<evidence type="ECO:0000313" key="5">
    <source>
        <dbReference type="EMBL" id="VAX18944.1"/>
    </source>
</evidence>